<gene>
    <name evidence="3" type="ORF">COA96_12160</name>
</gene>
<dbReference type="Gene3D" id="3.40.710.10">
    <property type="entry name" value="DD-peptidase/beta-lactamase superfamily"/>
    <property type="match status" value="1"/>
</dbReference>
<accession>A0A2A5AVI9</accession>
<evidence type="ECO:0000313" key="4">
    <source>
        <dbReference type="Proteomes" id="UP000218327"/>
    </source>
</evidence>
<name>A0A2A5AVI9_9GAMM</name>
<dbReference type="SUPFAM" id="SSF56601">
    <property type="entry name" value="beta-lactamase/transpeptidase-like"/>
    <property type="match status" value="1"/>
</dbReference>
<comment type="caution">
    <text evidence="3">The sequence shown here is derived from an EMBL/GenBank/DDBJ whole genome shotgun (WGS) entry which is preliminary data.</text>
</comment>
<evidence type="ECO:0000256" key="1">
    <source>
        <dbReference type="SAM" id="Phobius"/>
    </source>
</evidence>
<feature type="domain" description="Beta-lactamase-related" evidence="2">
    <location>
        <begin position="75"/>
        <end position="399"/>
    </location>
</feature>
<dbReference type="GO" id="GO:0008233">
    <property type="term" value="F:peptidase activity"/>
    <property type="evidence" value="ECO:0007669"/>
    <property type="project" value="TreeGrafter"/>
</dbReference>
<dbReference type="AlphaFoldDB" id="A0A2A5AVI9"/>
<protein>
    <recommendedName>
        <fullName evidence="2">Beta-lactamase-related domain-containing protein</fullName>
    </recommendedName>
</protein>
<keyword evidence="1" id="KW-1133">Transmembrane helix</keyword>
<dbReference type="PANTHER" id="PTHR46520:SF1">
    <property type="entry name" value="SERINE BETA-LACTAMASE-LIKE PROTEIN LACTB, MITOCHONDRIAL"/>
    <property type="match status" value="1"/>
</dbReference>
<dbReference type="EMBL" id="NVVJ01000041">
    <property type="protein sequence ID" value="PCJ23317.1"/>
    <property type="molecule type" value="Genomic_DNA"/>
</dbReference>
<dbReference type="InterPro" id="IPR052794">
    <property type="entry name" value="Mito_Ser_Protease_LACTB"/>
</dbReference>
<evidence type="ECO:0000313" key="3">
    <source>
        <dbReference type="EMBL" id="PCJ23317.1"/>
    </source>
</evidence>
<keyword evidence="1" id="KW-0812">Transmembrane</keyword>
<dbReference type="GO" id="GO:0019216">
    <property type="term" value="P:regulation of lipid metabolic process"/>
    <property type="evidence" value="ECO:0007669"/>
    <property type="project" value="TreeGrafter"/>
</dbReference>
<dbReference type="GO" id="GO:0006508">
    <property type="term" value="P:proteolysis"/>
    <property type="evidence" value="ECO:0007669"/>
    <property type="project" value="TreeGrafter"/>
</dbReference>
<proteinExistence type="predicted"/>
<dbReference type="InterPro" id="IPR012338">
    <property type="entry name" value="Beta-lactam/transpept-like"/>
</dbReference>
<feature type="transmembrane region" description="Helical" evidence="1">
    <location>
        <begin position="12"/>
        <end position="35"/>
    </location>
</feature>
<dbReference type="Pfam" id="PF00144">
    <property type="entry name" value="Beta-lactamase"/>
    <property type="match status" value="1"/>
</dbReference>
<reference evidence="4" key="1">
    <citation type="submission" date="2017-08" db="EMBL/GenBank/DDBJ databases">
        <title>A dynamic microbial community with high functional redundancy inhabits the cold, oxic subseafloor aquifer.</title>
        <authorList>
            <person name="Tully B.J."/>
            <person name="Wheat C.G."/>
            <person name="Glazer B.T."/>
            <person name="Huber J.A."/>
        </authorList>
    </citation>
    <scope>NUCLEOTIDE SEQUENCE [LARGE SCALE GENOMIC DNA]</scope>
</reference>
<sequence length="416" mass="45452">MMSGRVLKKVTKVVLACALLLAILVGPFVTFYLMWMLPTSTLEPIGSDVGVSWVIESLPDEFSVAGSEILFRERDLLGLPSVSAAIAFDGELQWAGAVGYSDLSAQIQVTLDSRYRIGSTSKALTASLLARLLDKEMIDLDLPATEYFPNVPDHLKQITPRMLASHTAGVRHYSNSPFLIYWPARHPSFSNTAYETIEDGLEIFINDELLFIPGTGFNYSTYGFSLLSRLMEGATETEFSTLLASELFEPANMKNTAVDKRGEMVGRVSFYTSSTGKYSEAYVTDSSYKIAGGGIVSTPTDLVNLGQLLFGNGFVSEQSKQIMWSPVILADGSDNSESYGLGWRINTTVSLLGEDMPIEIIHHGGSQVGGVTFFMLVPDYGISVAAMANTDAGRQSVEDITYELVRLAVTEITKRR</sequence>
<organism evidence="3 4">
    <name type="scientific">SAR86 cluster bacterium</name>
    <dbReference type="NCBI Taxonomy" id="2030880"/>
    <lineage>
        <taxon>Bacteria</taxon>
        <taxon>Pseudomonadati</taxon>
        <taxon>Pseudomonadota</taxon>
        <taxon>Gammaproteobacteria</taxon>
        <taxon>SAR86 cluster</taxon>
    </lineage>
</organism>
<dbReference type="Proteomes" id="UP000218327">
    <property type="component" value="Unassembled WGS sequence"/>
</dbReference>
<keyword evidence="1" id="KW-0472">Membrane</keyword>
<dbReference type="PANTHER" id="PTHR46520">
    <property type="entry name" value="SERINE BETA-LACTAMASE-LIKE PROTEIN LACTB, MITOCHONDRIAL"/>
    <property type="match status" value="1"/>
</dbReference>
<evidence type="ECO:0000259" key="2">
    <source>
        <dbReference type="Pfam" id="PF00144"/>
    </source>
</evidence>
<dbReference type="InterPro" id="IPR001466">
    <property type="entry name" value="Beta-lactam-related"/>
</dbReference>